<evidence type="ECO:0000256" key="3">
    <source>
        <dbReference type="ARBA" id="ARBA00023110"/>
    </source>
</evidence>
<dbReference type="InterPro" id="IPR029000">
    <property type="entry name" value="Cyclophilin-like_dom_sf"/>
</dbReference>
<reference evidence="9" key="1">
    <citation type="journal article" date="2019" name="Int. J. Syst. Evol. Microbiol.">
        <title>The Global Catalogue of Microorganisms (GCM) 10K type strain sequencing project: providing services to taxonomists for standard genome sequencing and annotation.</title>
        <authorList>
            <consortium name="The Broad Institute Genomics Platform"/>
            <consortium name="The Broad Institute Genome Sequencing Center for Infectious Disease"/>
            <person name="Wu L."/>
            <person name="Ma J."/>
        </authorList>
    </citation>
    <scope>NUCLEOTIDE SEQUENCE [LARGE SCALE GENOMIC DNA]</scope>
    <source>
        <strain evidence="9">KACC 11299</strain>
    </source>
</reference>
<dbReference type="InterPro" id="IPR002130">
    <property type="entry name" value="Cyclophilin-type_PPIase_dom"/>
</dbReference>
<comment type="caution">
    <text evidence="8">The sequence shown here is derived from an EMBL/GenBank/DDBJ whole genome shotgun (WGS) entry which is preliminary data.</text>
</comment>
<dbReference type="PRINTS" id="PR00153">
    <property type="entry name" value="CSAPPISMRASE"/>
</dbReference>
<feature type="domain" description="PPIase cyclophilin-type" evidence="7">
    <location>
        <begin position="79"/>
        <end position="256"/>
    </location>
</feature>
<feature type="chain" id="PRO_5045004080" description="Peptidyl-prolyl cis-trans isomerase" evidence="5">
    <location>
        <begin position="24"/>
        <end position="259"/>
    </location>
</feature>
<dbReference type="GO" id="GO:0003755">
    <property type="term" value="F:peptidyl-prolyl cis-trans isomerase activity"/>
    <property type="evidence" value="ECO:0007669"/>
    <property type="project" value="UniProtKB-EC"/>
</dbReference>
<comment type="similarity">
    <text evidence="5">Belongs to the cyclophilin-type PPIase family.</text>
</comment>
<feature type="compositionally biased region" description="Polar residues" evidence="6">
    <location>
        <begin position="25"/>
        <end position="39"/>
    </location>
</feature>
<organism evidence="8 9">
    <name type="scientific">Sporosarcina koreensis</name>
    <dbReference type="NCBI Taxonomy" id="334735"/>
    <lineage>
        <taxon>Bacteria</taxon>
        <taxon>Bacillati</taxon>
        <taxon>Bacillota</taxon>
        <taxon>Bacilli</taxon>
        <taxon>Bacillales</taxon>
        <taxon>Caryophanaceae</taxon>
        <taxon>Sporosarcina</taxon>
    </lineage>
</organism>
<dbReference type="Pfam" id="PF00160">
    <property type="entry name" value="Pro_isomerase"/>
    <property type="match status" value="1"/>
</dbReference>
<sequence length="259" mass="28055">MKKMSLTLLSVFLLLLLAACGQSEQKGQGTATNGSSTTQSEDEAQDQQTDETSSDEATNEEATTMYPQLSNEVAANEALVVMNTTMGPIKIKLFPEKAPKTVENFLTHAENGYYDGIIFHRVIKDFMIQGGDPTGTGMGGESIYGDSFEDEFTMDLFNIRGALSMANAGPNTNGSQFFIVQASNPPASAAQLKQGGWPEEIAEAYEERGGTPHLDQKHTVFGQVIEGMDIVDKIASAKTDRSDKPVEEISIESIEIIQK</sequence>
<keyword evidence="5" id="KW-0732">Signal</keyword>
<dbReference type="InterPro" id="IPR044666">
    <property type="entry name" value="Cyclophilin_A-like"/>
</dbReference>
<feature type="region of interest" description="Disordered" evidence="6">
    <location>
        <begin position="25"/>
        <end position="69"/>
    </location>
</feature>
<accession>A0ABW0TXT7</accession>
<dbReference type="SUPFAM" id="SSF50891">
    <property type="entry name" value="Cyclophilin-like"/>
    <property type="match status" value="1"/>
</dbReference>
<dbReference type="Gene3D" id="2.40.100.10">
    <property type="entry name" value="Cyclophilin-like"/>
    <property type="match status" value="1"/>
</dbReference>
<dbReference type="Proteomes" id="UP001596071">
    <property type="component" value="Unassembled WGS sequence"/>
</dbReference>
<dbReference type="PANTHER" id="PTHR45625:SF4">
    <property type="entry name" value="PEPTIDYLPROLYL ISOMERASE DOMAIN AND WD REPEAT-CONTAINING PROTEIN 1"/>
    <property type="match status" value="1"/>
</dbReference>
<protein>
    <recommendedName>
        <fullName evidence="5">Peptidyl-prolyl cis-trans isomerase</fullName>
        <shortName evidence="5">PPIase</shortName>
        <ecNumber evidence="5">5.2.1.8</ecNumber>
    </recommendedName>
</protein>
<gene>
    <name evidence="8" type="ORF">ACFPTP_10060</name>
</gene>
<evidence type="ECO:0000313" key="8">
    <source>
        <dbReference type="EMBL" id="MFC5603562.1"/>
    </source>
</evidence>
<comment type="function">
    <text evidence="2 5">PPIases accelerate the folding of proteins. It catalyzes the cis-trans isomerization of proline imidic peptide bonds in oligopeptides.</text>
</comment>
<evidence type="ECO:0000256" key="5">
    <source>
        <dbReference type="RuleBase" id="RU363019"/>
    </source>
</evidence>
<dbReference type="EC" id="5.2.1.8" evidence="5"/>
<evidence type="ECO:0000256" key="2">
    <source>
        <dbReference type="ARBA" id="ARBA00002388"/>
    </source>
</evidence>
<proteinExistence type="inferred from homology"/>
<name>A0ABW0TXT7_9BACL</name>
<evidence type="ECO:0000313" key="9">
    <source>
        <dbReference type="Proteomes" id="UP001596071"/>
    </source>
</evidence>
<dbReference type="EMBL" id="JBHSNP010000021">
    <property type="protein sequence ID" value="MFC5603562.1"/>
    <property type="molecule type" value="Genomic_DNA"/>
</dbReference>
<keyword evidence="4 5" id="KW-0413">Isomerase</keyword>
<dbReference type="PROSITE" id="PS51257">
    <property type="entry name" value="PROKAR_LIPOPROTEIN"/>
    <property type="match status" value="1"/>
</dbReference>
<evidence type="ECO:0000256" key="4">
    <source>
        <dbReference type="ARBA" id="ARBA00023235"/>
    </source>
</evidence>
<feature type="compositionally biased region" description="Acidic residues" evidence="6">
    <location>
        <begin position="40"/>
        <end position="59"/>
    </location>
</feature>
<feature type="compositionally biased region" description="Polar residues" evidence="6">
    <location>
        <begin position="60"/>
        <end position="69"/>
    </location>
</feature>
<dbReference type="PANTHER" id="PTHR45625">
    <property type="entry name" value="PEPTIDYL-PROLYL CIS-TRANS ISOMERASE-RELATED"/>
    <property type="match status" value="1"/>
</dbReference>
<dbReference type="PROSITE" id="PS50072">
    <property type="entry name" value="CSA_PPIASE_2"/>
    <property type="match status" value="1"/>
</dbReference>
<evidence type="ECO:0000259" key="7">
    <source>
        <dbReference type="PROSITE" id="PS50072"/>
    </source>
</evidence>
<evidence type="ECO:0000256" key="6">
    <source>
        <dbReference type="SAM" id="MobiDB-lite"/>
    </source>
</evidence>
<keyword evidence="3 5" id="KW-0697">Rotamase</keyword>
<evidence type="ECO:0000256" key="1">
    <source>
        <dbReference type="ARBA" id="ARBA00000971"/>
    </source>
</evidence>
<feature type="signal peptide" evidence="5">
    <location>
        <begin position="1"/>
        <end position="23"/>
    </location>
</feature>
<dbReference type="RefSeq" id="WP_381444270.1">
    <property type="nucleotide sequence ID" value="NZ_JBHSNP010000021.1"/>
</dbReference>
<comment type="catalytic activity">
    <reaction evidence="1 5">
        <text>[protein]-peptidylproline (omega=180) = [protein]-peptidylproline (omega=0)</text>
        <dbReference type="Rhea" id="RHEA:16237"/>
        <dbReference type="Rhea" id="RHEA-COMP:10747"/>
        <dbReference type="Rhea" id="RHEA-COMP:10748"/>
        <dbReference type="ChEBI" id="CHEBI:83833"/>
        <dbReference type="ChEBI" id="CHEBI:83834"/>
        <dbReference type="EC" id="5.2.1.8"/>
    </reaction>
</comment>
<keyword evidence="9" id="KW-1185">Reference proteome</keyword>